<feature type="compositionally biased region" description="Basic and acidic residues" evidence="1">
    <location>
        <begin position="557"/>
        <end position="567"/>
    </location>
</feature>
<feature type="compositionally biased region" description="Basic and acidic residues" evidence="1">
    <location>
        <begin position="785"/>
        <end position="795"/>
    </location>
</feature>
<evidence type="ECO:0000313" key="2">
    <source>
        <dbReference type="EMBL" id="OAA62583.1"/>
    </source>
</evidence>
<reference evidence="2 3" key="1">
    <citation type="journal article" date="2016" name="Genome Biol. Evol.">
        <title>Divergent and convergent evolution of fungal pathogenicity.</title>
        <authorList>
            <person name="Shang Y."/>
            <person name="Xiao G."/>
            <person name="Zheng P."/>
            <person name="Cen K."/>
            <person name="Zhan S."/>
            <person name="Wang C."/>
        </authorList>
    </citation>
    <scope>NUCLEOTIDE SEQUENCE [LARGE SCALE GENOMIC DNA]</scope>
    <source>
        <strain evidence="2 3">RCEF 264</strain>
    </source>
</reference>
<accession>A0A167VGB3</accession>
<feature type="region of interest" description="Disordered" evidence="1">
    <location>
        <begin position="68"/>
        <end position="185"/>
    </location>
</feature>
<protein>
    <submittedName>
        <fullName evidence="2">Uncharacterized protein</fullName>
    </submittedName>
</protein>
<feature type="region of interest" description="Disordered" evidence="1">
    <location>
        <begin position="461"/>
        <end position="496"/>
    </location>
</feature>
<comment type="caution">
    <text evidence="2">The sequence shown here is derived from an EMBL/GenBank/DDBJ whole genome shotgun (WGS) entry which is preliminary data.</text>
</comment>
<proteinExistence type="predicted"/>
<feature type="compositionally biased region" description="Basic residues" evidence="1">
    <location>
        <begin position="846"/>
        <end position="861"/>
    </location>
</feature>
<dbReference type="Proteomes" id="UP000076874">
    <property type="component" value="Unassembled WGS sequence"/>
</dbReference>
<name>A0A167VGB3_9HYPO</name>
<organism evidence="2 3">
    <name type="scientific">Niveomyces insectorum RCEF 264</name>
    <dbReference type="NCBI Taxonomy" id="1081102"/>
    <lineage>
        <taxon>Eukaryota</taxon>
        <taxon>Fungi</taxon>
        <taxon>Dikarya</taxon>
        <taxon>Ascomycota</taxon>
        <taxon>Pezizomycotina</taxon>
        <taxon>Sordariomycetes</taxon>
        <taxon>Hypocreomycetidae</taxon>
        <taxon>Hypocreales</taxon>
        <taxon>Cordycipitaceae</taxon>
        <taxon>Niveomyces</taxon>
    </lineage>
</organism>
<evidence type="ECO:0000256" key="1">
    <source>
        <dbReference type="SAM" id="MobiDB-lite"/>
    </source>
</evidence>
<feature type="compositionally biased region" description="Polar residues" evidence="1">
    <location>
        <begin position="469"/>
        <end position="496"/>
    </location>
</feature>
<feature type="region of interest" description="Disordered" evidence="1">
    <location>
        <begin position="834"/>
        <end position="861"/>
    </location>
</feature>
<feature type="compositionally biased region" description="Low complexity" evidence="1">
    <location>
        <begin position="595"/>
        <end position="610"/>
    </location>
</feature>
<feature type="region of interest" description="Disordered" evidence="1">
    <location>
        <begin position="551"/>
        <end position="664"/>
    </location>
</feature>
<feature type="region of interest" description="Disordered" evidence="1">
    <location>
        <begin position="736"/>
        <end position="817"/>
    </location>
</feature>
<gene>
    <name evidence="2" type="ORF">SPI_04123</name>
</gene>
<feature type="region of interest" description="Disordered" evidence="1">
    <location>
        <begin position="898"/>
        <end position="948"/>
    </location>
</feature>
<dbReference type="OrthoDB" id="5325276at2759"/>
<keyword evidence="3" id="KW-1185">Reference proteome</keyword>
<dbReference type="EMBL" id="AZHD01000006">
    <property type="protein sequence ID" value="OAA62583.1"/>
    <property type="molecule type" value="Genomic_DNA"/>
</dbReference>
<sequence length="970" mass="106237">MGLMTLITKKIKTEKQQKAQLRAPPYERKVTATSPVRLVQIVSSSNDNPRDATGSFGFSLRRPKSRIFSPFSSSETSSTGSEAPPPVVPTLHDDERLRRPTTAPSGRPQTKSRRESTLPALPLTASKSSTRLSQFVLPRPRASLPKLPKLETASHPPLPKHRPHKSFSSSRPSDSRKTGGGGGKGYVDLLDAQSEFRPADFHNRVQASGARNYGEDVADRNMGANGSNLDSFPVQTFYATNSGVPHRDTDRRRSFSSRDYPSSFNELDHRHGLHQRVTKQTSMDSGLWSKPLHTSRHSMYGGRTSSLTATSLASLQKQRLAQRQSFSGYSKTFSSLNLAEKDDGHAQQRSLHRADRDRQLQIAVEEANHFVSAWDTTSPESEESSPRAVAYSPPTLTRSLASFADIPRGSATLPKWDAVSKPRHVGDNSEVLQVAVNNQPILSPQPTSFRLSAAMTGSAFTASDRRPSTMHSMQPVRQLTQSSLASHNTMPDLSSLPSHLKEEAHNFKEKWRDDAPDRDSAASTCPSLLQAVLFFSMGFTVLSNVVLDTKTNRSRSQSRESVHDYPRTRSLLTPRPHTQSGETEEHQQNSLRHWSMTSTAPTTSSSSSGTYPRPHSRHTANTSVDLNTTTPSSVLSSSLVSVNSESSSRLPPKSPYSSKAKLKRSPTLQSLGFNIDDYVSSDDDSFVGPHQERGESEKDLLFDSGYGANGIQLPGLEDAFAAPSPVVMRRNPRWSASASRESLRQAYGDSPFTDVPRVRRKASDGGLSAKHSPGRRRSSSSTFELDVRSHQRDVESIDLAETVDGGNALTDNNPPKRSETMRMFALLGSSSPMAHPHQGVGTHSSNSRRYHPHPSHHQHLNFHHGSNVGEEIIEEEKLEKVDIATAIRLRKEAKARKRASLMTGASHTRGRSLAKPASLDGTKSGADEVASDGESRHRRGSKASTLARFAASPGLTDVLQLAKEADTPAV</sequence>
<evidence type="ECO:0000313" key="3">
    <source>
        <dbReference type="Proteomes" id="UP000076874"/>
    </source>
</evidence>
<feature type="compositionally biased region" description="Low complexity" evidence="1">
    <location>
        <begin position="628"/>
        <end position="651"/>
    </location>
</feature>
<feature type="region of interest" description="Disordered" evidence="1">
    <location>
        <begin position="240"/>
        <end position="303"/>
    </location>
</feature>
<feature type="compositionally biased region" description="Low complexity" evidence="1">
    <location>
        <begin position="68"/>
        <end position="82"/>
    </location>
</feature>
<dbReference type="AlphaFoldDB" id="A0A167VGB3"/>